<proteinExistence type="predicted"/>
<sequence>MKKILLLVLCFISFYSNGQVSSHFHGDAKIFANLKTRNLIVELLEADEKIVKKLSKPKYATDLKLYNEMISNYNAEIQLYAKKYWNLNSNIEFKTKSEVEALRDQKNKSYAVLRNLRLKDIDIDFGSKSSLFVTTLVFTRIESNYDKADSQVYLTTASKATGKFLLESDYKFCLNVLQSNVDYIITNKKTINSEKYVQLISKGNCKQIPAKTLLVKESVLYEKTTKAKCIAAYGSNIKFVSDEEFDKAFIEKAADKVCLFSVPWEIGKGGMGPVSQSFIMSYKVVVDCESGKLLYQFLPTGFAAFGQNISHYVMEKDLENIKNCK</sequence>
<evidence type="ECO:0008006" key="4">
    <source>
        <dbReference type="Google" id="ProtNLM"/>
    </source>
</evidence>
<organism evidence="2 3">
    <name type="scientific">Flavobacterium bernardetii</name>
    <dbReference type="NCBI Taxonomy" id="2813823"/>
    <lineage>
        <taxon>Bacteria</taxon>
        <taxon>Pseudomonadati</taxon>
        <taxon>Bacteroidota</taxon>
        <taxon>Flavobacteriia</taxon>
        <taxon>Flavobacteriales</taxon>
        <taxon>Flavobacteriaceae</taxon>
        <taxon>Flavobacterium</taxon>
    </lineage>
</organism>
<keyword evidence="3" id="KW-1185">Reference proteome</keyword>
<keyword evidence="1" id="KW-0732">Signal</keyword>
<feature type="chain" id="PRO_5045164406" description="GLPGLI family protein" evidence="1">
    <location>
        <begin position="19"/>
        <end position="325"/>
    </location>
</feature>
<dbReference type="EMBL" id="JACRUN010000004">
    <property type="protein sequence ID" value="MBC5834830.1"/>
    <property type="molecule type" value="Genomic_DNA"/>
</dbReference>
<comment type="caution">
    <text evidence="2">The sequence shown here is derived from an EMBL/GenBank/DDBJ whole genome shotgun (WGS) entry which is preliminary data.</text>
</comment>
<accession>A0ABR7IYJ7</accession>
<feature type="signal peptide" evidence="1">
    <location>
        <begin position="1"/>
        <end position="18"/>
    </location>
</feature>
<dbReference type="RefSeq" id="WP_166128677.1">
    <property type="nucleotide sequence ID" value="NZ_JAANOQ010000005.1"/>
</dbReference>
<evidence type="ECO:0000256" key="1">
    <source>
        <dbReference type="SAM" id="SignalP"/>
    </source>
</evidence>
<name>A0ABR7IYJ7_9FLAO</name>
<protein>
    <recommendedName>
        <fullName evidence="4">GLPGLI family protein</fullName>
    </recommendedName>
</protein>
<gene>
    <name evidence="2" type="ORF">H8R27_08020</name>
</gene>
<evidence type="ECO:0000313" key="2">
    <source>
        <dbReference type="EMBL" id="MBC5834830.1"/>
    </source>
</evidence>
<dbReference type="Proteomes" id="UP000605990">
    <property type="component" value="Unassembled WGS sequence"/>
</dbReference>
<evidence type="ECO:0000313" key="3">
    <source>
        <dbReference type="Proteomes" id="UP000605990"/>
    </source>
</evidence>
<reference evidence="2 3" key="1">
    <citation type="submission" date="2020-08" db="EMBL/GenBank/DDBJ databases">
        <title>Description of novel Flavobacterium F-408 isolate.</title>
        <authorList>
            <person name="Saticioglu I.B."/>
            <person name="Duman M."/>
            <person name="Altun S."/>
        </authorList>
    </citation>
    <scope>NUCLEOTIDE SEQUENCE [LARGE SCALE GENOMIC DNA]</scope>
    <source>
        <strain evidence="2 3">F-408</strain>
    </source>
</reference>